<dbReference type="PRINTS" id="PR00420">
    <property type="entry name" value="RNGMNOXGNASE"/>
</dbReference>
<evidence type="ECO:0000313" key="8">
    <source>
        <dbReference type="Proteomes" id="UP000247702"/>
    </source>
</evidence>
<dbReference type="AlphaFoldDB" id="A0A2Z6R5U5"/>
<evidence type="ECO:0000256" key="3">
    <source>
        <dbReference type="ARBA" id="ARBA00023002"/>
    </source>
</evidence>
<evidence type="ECO:0000256" key="1">
    <source>
        <dbReference type="ARBA" id="ARBA00022630"/>
    </source>
</evidence>
<dbReference type="Gene3D" id="3.50.50.60">
    <property type="entry name" value="FAD/NAD(P)-binding domain"/>
    <property type="match status" value="1"/>
</dbReference>
<gene>
    <name evidence="7" type="ORF">RCL2_002221100</name>
    <name evidence="6" type="ORF">RclHR1_00030042</name>
</gene>
<dbReference type="OrthoDB" id="655030at2759"/>
<dbReference type="PANTHER" id="PTHR47178">
    <property type="entry name" value="MONOOXYGENASE, FAD-BINDING"/>
    <property type="match status" value="1"/>
</dbReference>
<name>A0A2Z6R5U5_9GLOM</name>
<keyword evidence="1" id="KW-0285">Flavoprotein</keyword>
<evidence type="ECO:0000313" key="7">
    <source>
        <dbReference type="EMBL" id="GES95549.1"/>
    </source>
</evidence>
<dbReference type="STRING" id="94130.A0A2Z6R5U5"/>
<proteinExistence type="predicted"/>
<dbReference type="EMBL" id="BLAL01000242">
    <property type="protein sequence ID" value="GES95549.1"/>
    <property type="molecule type" value="Genomic_DNA"/>
</dbReference>
<reference evidence="6 8" key="1">
    <citation type="submission" date="2017-11" db="EMBL/GenBank/DDBJ databases">
        <title>The genome of Rhizophagus clarus HR1 reveals common genetic basis of auxotrophy among arbuscular mycorrhizal fungi.</title>
        <authorList>
            <person name="Kobayashi Y."/>
        </authorList>
    </citation>
    <scope>NUCLEOTIDE SEQUENCE [LARGE SCALE GENOMIC DNA]</scope>
    <source>
        <strain evidence="6 8">HR1</strain>
    </source>
</reference>
<keyword evidence="2" id="KW-0274">FAD</keyword>
<keyword evidence="4" id="KW-0503">Monooxygenase</keyword>
<dbReference type="InterPro" id="IPR002938">
    <property type="entry name" value="FAD-bd"/>
</dbReference>
<protein>
    <recommendedName>
        <fullName evidence="5">FAD-binding domain-containing protein</fullName>
    </recommendedName>
</protein>
<organism evidence="6 8">
    <name type="scientific">Rhizophagus clarus</name>
    <dbReference type="NCBI Taxonomy" id="94130"/>
    <lineage>
        <taxon>Eukaryota</taxon>
        <taxon>Fungi</taxon>
        <taxon>Fungi incertae sedis</taxon>
        <taxon>Mucoromycota</taxon>
        <taxon>Glomeromycotina</taxon>
        <taxon>Glomeromycetes</taxon>
        <taxon>Glomerales</taxon>
        <taxon>Glomeraceae</taxon>
        <taxon>Rhizophagus</taxon>
    </lineage>
</organism>
<evidence type="ECO:0000256" key="2">
    <source>
        <dbReference type="ARBA" id="ARBA00022827"/>
    </source>
</evidence>
<sequence length="453" mass="51213">MKQKIPTVIITGAGLGGLSFYHALIKNKDKKEFNVKIFERESGPQDRWQGYHIGINNFGARSLINCLPSSVASNLPKGMPNPIPDIECHGFSLTDHTGSLLLKPPSKQFEDVYGVANSTSFSAIITYRDRLRDVLLEDVPVQWGKKCIGYEETEEGVWVFFEDGSKEFCDILVGADGINSPVRKQKVPELQIFYFGITQINADVAVPKSLIDRLIEINGNCLFQKTLGLNGDVTFVIYRLIPIEQEQENKNEPHYRASLAFSYPTKLDDNEKIEVDDNNPGSVIDHVKYMIRKLRPECDLTNVMLELWSLVPRTVPDPKKHPFKTYNPVQRRQMQDINPLSVNAWKSSRVTLLGDAAHAMSPVLGLGANNAIQDADVLSQALVNYSPENYLSCIKEYENEMLKRTSADVLKSRNSTLRQSSPVGYFGTIFRNNIMRAVNFVMNTFDYDFFSRK</sequence>
<dbReference type="Pfam" id="PF01494">
    <property type="entry name" value="FAD_binding_3"/>
    <property type="match status" value="1"/>
</dbReference>
<keyword evidence="3" id="KW-0560">Oxidoreductase</keyword>
<accession>A0A2Z6R5U5</accession>
<dbReference type="PANTHER" id="PTHR47178:SF6">
    <property type="entry name" value="FAD-BINDING DOMAIN-CONTAINING PROTEIN"/>
    <property type="match status" value="1"/>
</dbReference>
<dbReference type="InterPro" id="IPR036188">
    <property type="entry name" value="FAD/NAD-bd_sf"/>
</dbReference>
<feature type="domain" description="FAD-binding" evidence="5">
    <location>
        <begin position="329"/>
        <end position="402"/>
    </location>
</feature>
<dbReference type="SUPFAM" id="SSF51905">
    <property type="entry name" value="FAD/NAD(P)-binding domain"/>
    <property type="match status" value="1"/>
</dbReference>
<evidence type="ECO:0000259" key="5">
    <source>
        <dbReference type="Pfam" id="PF01494"/>
    </source>
</evidence>
<dbReference type="GO" id="GO:0004497">
    <property type="term" value="F:monooxygenase activity"/>
    <property type="evidence" value="ECO:0007669"/>
    <property type="project" value="UniProtKB-KW"/>
</dbReference>
<reference evidence="7" key="2">
    <citation type="submission" date="2019-10" db="EMBL/GenBank/DDBJ databases">
        <title>Conservation and host-specific expression of non-tandemly repeated heterogenous ribosome RNA gene in arbuscular mycorrhizal fungi.</title>
        <authorList>
            <person name="Maeda T."/>
            <person name="Kobayashi Y."/>
            <person name="Nakagawa T."/>
            <person name="Ezawa T."/>
            <person name="Yamaguchi K."/>
            <person name="Bino T."/>
            <person name="Nishimoto Y."/>
            <person name="Shigenobu S."/>
            <person name="Kawaguchi M."/>
        </authorList>
    </citation>
    <scope>NUCLEOTIDE SEQUENCE</scope>
    <source>
        <strain evidence="7">HR1</strain>
    </source>
</reference>
<dbReference type="EMBL" id="BEXD01002223">
    <property type="protein sequence ID" value="GBB97485.1"/>
    <property type="molecule type" value="Genomic_DNA"/>
</dbReference>
<evidence type="ECO:0000256" key="4">
    <source>
        <dbReference type="ARBA" id="ARBA00023033"/>
    </source>
</evidence>
<dbReference type="GO" id="GO:0071949">
    <property type="term" value="F:FAD binding"/>
    <property type="evidence" value="ECO:0007669"/>
    <property type="project" value="InterPro"/>
</dbReference>
<evidence type="ECO:0000313" key="6">
    <source>
        <dbReference type="EMBL" id="GBB97485.1"/>
    </source>
</evidence>
<dbReference type="Proteomes" id="UP000615446">
    <property type="component" value="Unassembled WGS sequence"/>
</dbReference>
<comment type="caution">
    <text evidence="6">The sequence shown here is derived from an EMBL/GenBank/DDBJ whole genome shotgun (WGS) entry which is preliminary data.</text>
</comment>
<keyword evidence="8" id="KW-1185">Reference proteome</keyword>
<dbReference type="Proteomes" id="UP000247702">
    <property type="component" value="Unassembled WGS sequence"/>
</dbReference>